<organism evidence="3 4">
    <name type="scientific">Bacillus paramobilis</name>
    <dbReference type="NCBI Taxonomy" id="2817477"/>
    <lineage>
        <taxon>Bacteria</taxon>
        <taxon>Bacillati</taxon>
        <taxon>Bacillota</taxon>
        <taxon>Bacilli</taxon>
        <taxon>Bacillales</taxon>
        <taxon>Bacillaceae</taxon>
        <taxon>Bacillus</taxon>
        <taxon>Bacillus cereus group</taxon>
    </lineage>
</organism>
<dbReference type="PROSITE" id="PS00101">
    <property type="entry name" value="HEXAPEP_TRANSFERASES"/>
    <property type="match status" value="1"/>
</dbReference>
<accession>A0ABZ2VPT1</accession>
<dbReference type="PANTHER" id="PTHR43300">
    <property type="entry name" value="ACETYLTRANSFERASE"/>
    <property type="match status" value="1"/>
</dbReference>
<evidence type="ECO:0000313" key="4">
    <source>
        <dbReference type="Proteomes" id="UP001485505"/>
    </source>
</evidence>
<keyword evidence="3" id="KW-0012">Acyltransferase</keyword>
<dbReference type="GO" id="GO:0016746">
    <property type="term" value="F:acyltransferase activity"/>
    <property type="evidence" value="ECO:0007669"/>
    <property type="project" value="UniProtKB-KW"/>
</dbReference>
<proteinExistence type="predicted"/>
<sequence>MGLISAILNKNKIPSKNKKISLLAFIDNKCEISSNIAITRLCKLRNVKLDSYSYMGTNCNISNCSIGRYCSIGPSVKIGLGKHPIDMVSTSPIFYNPNNILNINISGESRYIEHEETIIKNDVWIGANSIILDGITIGNGAIVAAGAVVTKDVPDYAIVAGVPARVIKYRFNAETIKELLSSLWWEKKPEDLESNVLLFNNVSEFIKRLKNE</sequence>
<keyword evidence="2" id="KW-0677">Repeat</keyword>
<dbReference type="InterPro" id="IPR011004">
    <property type="entry name" value="Trimer_LpxA-like_sf"/>
</dbReference>
<keyword evidence="4" id="KW-1185">Reference proteome</keyword>
<protein>
    <submittedName>
        <fullName evidence="3">CatB-related O-acetyltransferase</fullName>
        <ecNumber evidence="3">2.3.1.-</ecNumber>
    </submittedName>
</protein>
<dbReference type="InterPro" id="IPR018357">
    <property type="entry name" value="Hexapep_transf_CS"/>
</dbReference>
<evidence type="ECO:0000313" key="3">
    <source>
        <dbReference type="EMBL" id="WZF31037.1"/>
    </source>
</evidence>
<reference evidence="3 4" key="1">
    <citation type="submission" date="2024-04" db="EMBL/GenBank/DDBJ databases">
        <title>Complete genome sequence of Bacillus mobilis strains derived from soil.</title>
        <authorList>
            <person name="Jung H."/>
            <person name="Choi S."/>
            <person name="Kim Y."/>
            <person name="Han J.A."/>
            <person name="Kim E.Y."/>
            <person name="Lee H.-S."/>
        </authorList>
    </citation>
    <scope>NUCLEOTIDE SEQUENCE [LARGE SCALE GENOMIC DNA]</scope>
    <source>
        <strain evidence="3 4">IMGN7</strain>
    </source>
</reference>
<dbReference type="InterPro" id="IPR050179">
    <property type="entry name" value="Trans_hexapeptide_repeat"/>
</dbReference>
<dbReference type="RefSeq" id="WP_341518776.1">
    <property type="nucleotide sequence ID" value="NZ_CP151108.1"/>
</dbReference>
<dbReference type="Proteomes" id="UP001485505">
    <property type="component" value="Chromosome"/>
</dbReference>
<dbReference type="EMBL" id="CP151108">
    <property type="protein sequence ID" value="WZF31037.1"/>
    <property type="molecule type" value="Genomic_DNA"/>
</dbReference>
<dbReference type="Gene3D" id="2.160.10.10">
    <property type="entry name" value="Hexapeptide repeat proteins"/>
    <property type="match status" value="1"/>
</dbReference>
<dbReference type="PANTHER" id="PTHR43300:SF11">
    <property type="entry name" value="ACETYLTRANSFERASE RV3034C-RELATED"/>
    <property type="match status" value="1"/>
</dbReference>
<dbReference type="InterPro" id="IPR001451">
    <property type="entry name" value="Hexapep"/>
</dbReference>
<name>A0ABZ2VPT1_9BACI</name>
<evidence type="ECO:0000256" key="2">
    <source>
        <dbReference type="ARBA" id="ARBA00022737"/>
    </source>
</evidence>
<gene>
    <name evidence="3" type="ORF">AABL52_01215</name>
</gene>
<dbReference type="EC" id="2.3.1.-" evidence="3"/>
<dbReference type="CDD" id="cd03349">
    <property type="entry name" value="LbH_XAT"/>
    <property type="match status" value="1"/>
</dbReference>
<dbReference type="SUPFAM" id="SSF51161">
    <property type="entry name" value="Trimeric LpxA-like enzymes"/>
    <property type="match status" value="1"/>
</dbReference>
<dbReference type="Pfam" id="PF00132">
    <property type="entry name" value="Hexapep"/>
    <property type="match status" value="1"/>
</dbReference>
<evidence type="ECO:0000256" key="1">
    <source>
        <dbReference type="ARBA" id="ARBA00022679"/>
    </source>
</evidence>
<keyword evidence="1 3" id="KW-0808">Transferase</keyword>